<dbReference type="EMBL" id="CP115668">
    <property type="protein sequence ID" value="WCC80448.1"/>
    <property type="molecule type" value="Genomic_DNA"/>
</dbReference>
<keyword evidence="1" id="KW-0812">Transmembrane</keyword>
<proteinExistence type="predicted"/>
<keyword evidence="1" id="KW-1133">Transmembrane helix</keyword>
<protein>
    <submittedName>
        <fullName evidence="2">Uncharacterized protein</fullName>
    </submittedName>
</protein>
<accession>A0ABY7R1F9</accession>
<name>A0ABY7R1F9_9ACTN</name>
<dbReference type="Proteomes" id="UP001212097">
    <property type="component" value="Chromosome"/>
</dbReference>
<evidence type="ECO:0000313" key="3">
    <source>
        <dbReference type="Proteomes" id="UP001212097"/>
    </source>
</evidence>
<dbReference type="RefSeq" id="WP_271418629.1">
    <property type="nucleotide sequence ID" value="NZ_CP115668.1"/>
</dbReference>
<evidence type="ECO:0000313" key="2">
    <source>
        <dbReference type="EMBL" id="WCC80448.1"/>
    </source>
</evidence>
<organism evidence="2 3">
    <name type="scientific">Cutibacterium equinum</name>
    <dbReference type="NCBI Taxonomy" id="3016342"/>
    <lineage>
        <taxon>Bacteria</taxon>
        <taxon>Bacillati</taxon>
        <taxon>Actinomycetota</taxon>
        <taxon>Actinomycetes</taxon>
        <taxon>Propionibacteriales</taxon>
        <taxon>Propionibacteriaceae</taxon>
        <taxon>Cutibacterium</taxon>
    </lineage>
</organism>
<sequence>MPGIARGVGHDESGAAVSAAAGELRWTVTLELAGGLIVLASDLAQLWGALSLNGPVAAIPIFAFEIWFAFTLLIRGLPRPALG</sequence>
<reference evidence="2 3" key="1">
    <citation type="submission" date="2023-06" db="EMBL/GenBank/DDBJ databases">
        <title>The Gram-positive Non-spore-bearing Anaerobic Bacilli of Human Feces.</title>
        <authorList>
            <person name="Eggerth A.H."/>
        </authorList>
    </citation>
    <scope>NUCLEOTIDE SEQUENCE [LARGE SCALE GENOMIC DNA]</scope>
    <source>
        <strain evidence="2 3">CBA3108</strain>
    </source>
</reference>
<feature type="transmembrane region" description="Helical" evidence="1">
    <location>
        <begin position="56"/>
        <end position="74"/>
    </location>
</feature>
<keyword evidence="1" id="KW-0472">Membrane</keyword>
<keyword evidence="3" id="KW-1185">Reference proteome</keyword>
<evidence type="ECO:0000256" key="1">
    <source>
        <dbReference type="SAM" id="Phobius"/>
    </source>
</evidence>
<gene>
    <name evidence="2" type="ORF">O6R08_02685</name>
</gene>